<feature type="transmembrane region" description="Helical" evidence="1">
    <location>
        <begin position="314"/>
        <end position="335"/>
    </location>
</feature>
<feature type="transmembrane region" description="Helical" evidence="1">
    <location>
        <begin position="129"/>
        <end position="150"/>
    </location>
</feature>
<feature type="transmembrane region" description="Helical" evidence="1">
    <location>
        <begin position="156"/>
        <end position="178"/>
    </location>
</feature>
<keyword evidence="3" id="KW-1185">Reference proteome</keyword>
<evidence type="ECO:0000256" key="1">
    <source>
        <dbReference type="SAM" id="Phobius"/>
    </source>
</evidence>
<feature type="transmembrane region" description="Helical" evidence="1">
    <location>
        <begin position="198"/>
        <end position="216"/>
    </location>
</feature>
<keyword evidence="1" id="KW-1133">Transmembrane helix</keyword>
<accession>A0A4R4FGK1</accession>
<evidence type="ECO:0000313" key="2">
    <source>
        <dbReference type="EMBL" id="TDA22611.1"/>
    </source>
</evidence>
<comment type="caution">
    <text evidence="2">The sequence shown here is derived from an EMBL/GenBank/DDBJ whole genome shotgun (WGS) entry which is preliminary data.</text>
</comment>
<dbReference type="EMBL" id="SMMX01000003">
    <property type="protein sequence ID" value="TDA22611.1"/>
    <property type="molecule type" value="Genomic_DNA"/>
</dbReference>
<feature type="transmembrane region" description="Helical" evidence="1">
    <location>
        <begin position="341"/>
        <end position="360"/>
    </location>
</feature>
<keyword evidence="1" id="KW-0472">Membrane</keyword>
<reference evidence="2 3" key="1">
    <citation type="journal article" date="2016" name="Nat. Microbiol.">
        <title>The Mouse Intestinal Bacterial Collection (miBC) provides host-specific insight into cultured diversity and functional potential of the gut microbiota.</title>
        <authorList>
            <person name="Lagkouvardos I."/>
            <person name="Pukall R."/>
            <person name="Abt B."/>
            <person name="Foesel B.U."/>
            <person name="Meier-Kolthoff J.P."/>
            <person name="Kumar N."/>
            <person name="Bresciani A."/>
            <person name="Martinez I."/>
            <person name="Just S."/>
            <person name="Ziegler C."/>
            <person name="Brugiroux S."/>
            <person name="Garzetti D."/>
            <person name="Wenning M."/>
            <person name="Bui T.P."/>
            <person name="Wang J."/>
            <person name="Hugenholtz F."/>
            <person name="Plugge C.M."/>
            <person name="Peterson D.A."/>
            <person name="Hornef M.W."/>
            <person name="Baines J.F."/>
            <person name="Smidt H."/>
            <person name="Walter J."/>
            <person name="Kristiansen K."/>
            <person name="Nielsen H.B."/>
            <person name="Haller D."/>
            <person name="Overmann J."/>
            <person name="Stecher B."/>
            <person name="Clavel T."/>
        </authorList>
    </citation>
    <scope>NUCLEOTIDE SEQUENCE [LARGE SCALE GENOMIC DNA]</scope>
    <source>
        <strain evidence="2 3">DSM 28560</strain>
    </source>
</reference>
<feature type="transmembrane region" description="Helical" evidence="1">
    <location>
        <begin position="222"/>
        <end position="241"/>
    </location>
</feature>
<feature type="transmembrane region" description="Helical" evidence="1">
    <location>
        <begin position="46"/>
        <end position="67"/>
    </location>
</feature>
<sequence length="526" mass="60326">MIKAFGISYDLKNTYRVNGIIYSIQQIPVIKRLFTDDLYASRGLKIFANILAALWEVISTFLGKYLYLLLLVALPAGFYKGGDAKGTAMHILLFLTVIGTFMNTYMFNPTNDKYYAMILMRMDAREYTLSNYLYSSLKVAAGFLPFTIYYGRGWEMNIGLCILIPFFVTGAKMTAAWLFLLRYEKKGVCMNENLPPKFAWPLTGILLVAAYGLPYARIVVPVRAFAVIAVVTVVSGLYSLVKIIGFGKYREMYQLILADKRNSVEMNDIVKKATEEQSRKMISQDTAFTSRKKGFEYFNELFIRRHRRALWRPARRTACIAAAFITVLLAAMHINAEVKEAVNRLLLIFLPYFVFIMYAINRGTSFTQVLFMNCDHSMLTFAFYKKPEFILRLFRIRLREIIKVNLLPAAVIGAGLALMLYVSGGTDNPLNYVVLFVSILVLSIFFSVHYLTCYYLLQPYNVNTELKSATYRIIMSGTYIVCFLFMKLRMDTFVFGIAVTAFCVLYSFIASLLVYRFASRTFRLRN</sequence>
<feature type="transmembrane region" description="Helical" evidence="1">
    <location>
        <begin position="434"/>
        <end position="457"/>
    </location>
</feature>
<name>A0A4R4FGK1_9FIRM</name>
<dbReference type="Proteomes" id="UP000295710">
    <property type="component" value="Unassembled WGS sequence"/>
</dbReference>
<protein>
    <submittedName>
        <fullName evidence="2">Uncharacterized protein</fullName>
    </submittedName>
</protein>
<dbReference type="AlphaFoldDB" id="A0A4R4FGK1"/>
<feature type="transmembrane region" description="Helical" evidence="1">
    <location>
        <begin position="401"/>
        <end position="422"/>
    </location>
</feature>
<feature type="transmembrane region" description="Helical" evidence="1">
    <location>
        <begin position="492"/>
        <end position="515"/>
    </location>
</feature>
<gene>
    <name evidence="2" type="ORF">E1963_04145</name>
</gene>
<organism evidence="2 3">
    <name type="scientific">Extibacter muris</name>
    <dbReference type="NCBI Taxonomy" id="1796622"/>
    <lineage>
        <taxon>Bacteria</taxon>
        <taxon>Bacillati</taxon>
        <taxon>Bacillota</taxon>
        <taxon>Clostridia</taxon>
        <taxon>Lachnospirales</taxon>
        <taxon>Lachnospiraceae</taxon>
        <taxon>Extibacter</taxon>
    </lineage>
</organism>
<keyword evidence="1" id="KW-0812">Transmembrane</keyword>
<proteinExistence type="predicted"/>
<feature type="transmembrane region" description="Helical" evidence="1">
    <location>
        <begin position="87"/>
        <end position="108"/>
    </location>
</feature>
<evidence type="ECO:0000313" key="3">
    <source>
        <dbReference type="Proteomes" id="UP000295710"/>
    </source>
</evidence>
<feature type="transmembrane region" description="Helical" evidence="1">
    <location>
        <begin position="469"/>
        <end position="486"/>
    </location>
</feature>
<dbReference type="RefSeq" id="WP_132275611.1">
    <property type="nucleotide sequence ID" value="NZ_JAOBST010000020.1"/>
</dbReference>